<dbReference type="EMBL" id="JACHIU010000001">
    <property type="protein sequence ID" value="MBB6472999.1"/>
    <property type="molecule type" value="Genomic_DNA"/>
</dbReference>
<keyword evidence="2" id="KW-0456">Lyase</keyword>
<dbReference type="InterPro" id="IPR029065">
    <property type="entry name" value="Enolase_C-like"/>
</dbReference>
<dbReference type="Gene3D" id="3.30.390.10">
    <property type="entry name" value="Enolase-like, N-terminal domain"/>
    <property type="match status" value="1"/>
</dbReference>
<evidence type="ECO:0000259" key="1">
    <source>
        <dbReference type="Pfam" id="PF13378"/>
    </source>
</evidence>
<dbReference type="SUPFAM" id="SSF51604">
    <property type="entry name" value="Enolase C-terminal domain-like"/>
    <property type="match status" value="1"/>
</dbReference>
<dbReference type="GO" id="GO:0043748">
    <property type="term" value="F:O-succinylbenzoate synthase activity"/>
    <property type="evidence" value="ECO:0007669"/>
    <property type="project" value="UniProtKB-EC"/>
</dbReference>
<dbReference type="InterPro" id="IPR034593">
    <property type="entry name" value="DgoD-like"/>
</dbReference>
<evidence type="ECO:0000313" key="3">
    <source>
        <dbReference type="Proteomes" id="UP000555564"/>
    </source>
</evidence>
<sequence>MPRVRELEVFRLVLPYGRRPESILVKLTDYGGMTGWGEAVHSAVRGDAGGGPSREADATLAKTWGTMEESLAPALLGVDWEHPDELGDVPGGSAVDLACWDLWTRMRGVPLAHALGGTRTSLIATVRLAAERSLEAMVARVNRHVCAGYAHVTLDIHPGWDVEPVRAVRQAYPALALAVDGRGAYTDLGDLPSLEAYDVTAIERPFGGPAGDADLDMHARLQERVNSTVAVEVHSVAAVEEAVAARAGTALLLRPSRFGSLRAARRAHDRAAEAAWDVTAAGGRGTGLARAATVAVASLPGCTLPSDVTEPPRSAQIVTPPVGASGGVVAVPLTQPGLGHLVDEDRVRRLASESFRF</sequence>
<dbReference type="PANTHER" id="PTHR48080">
    <property type="entry name" value="D-GALACTONATE DEHYDRATASE-RELATED"/>
    <property type="match status" value="1"/>
</dbReference>
<dbReference type="SUPFAM" id="SSF54826">
    <property type="entry name" value="Enolase N-terminal domain-like"/>
    <property type="match status" value="1"/>
</dbReference>
<organism evidence="2 3">
    <name type="scientific">Sphaerisporangium rubeum</name>
    <dbReference type="NCBI Taxonomy" id="321317"/>
    <lineage>
        <taxon>Bacteria</taxon>
        <taxon>Bacillati</taxon>
        <taxon>Actinomycetota</taxon>
        <taxon>Actinomycetes</taxon>
        <taxon>Streptosporangiales</taxon>
        <taxon>Streptosporangiaceae</taxon>
        <taxon>Sphaerisporangium</taxon>
    </lineage>
</organism>
<dbReference type="EC" id="4.2.1.113" evidence="2"/>
<reference evidence="2 3" key="1">
    <citation type="submission" date="2020-08" db="EMBL/GenBank/DDBJ databases">
        <title>Sequencing the genomes of 1000 actinobacteria strains.</title>
        <authorList>
            <person name="Klenk H.-P."/>
        </authorList>
    </citation>
    <scope>NUCLEOTIDE SEQUENCE [LARGE SCALE GENOMIC DNA]</scope>
    <source>
        <strain evidence="2 3">DSM 44936</strain>
    </source>
</reference>
<accession>A0A7X0M7F7</accession>
<comment type="caution">
    <text evidence="2">The sequence shown here is derived from an EMBL/GenBank/DDBJ whole genome shotgun (WGS) entry which is preliminary data.</text>
</comment>
<gene>
    <name evidence="2" type="ORF">BJ992_002430</name>
</gene>
<dbReference type="InterPro" id="IPR036849">
    <property type="entry name" value="Enolase-like_C_sf"/>
</dbReference>
<feature type="domain" description="Enolase C-terminal" evidence="1">
    <location>
        <begin position="137"/>
        <end position="345"/>
    </location>
</feature>
<dbReference type="Pfam" id="PF13378">
    <property type="entry name" value="MR_MLE_C"/>
    <property type="match status" value="1"/>
</dbReference>
<proteinExistence type="predicted"/>
<evidence type="ECO:0000313" key="2">
    <source>
        <dbReference type="EMBL" id="MBB6472999.1"/>
    </source>
</evidence>
<name>A0A7X0M7F7_9ACTN</name>
<dbReference type="AlphaFoldDB" id="A0A7X0M7F7"/>
<dbReference type="Gene3D" id="3.20.20.120">
    <property type="entry name" value="Enolase-like C-terminal domain"/>
    <property type="match status" value="1"/>
</dbReference>
<keyword evidence="3" id="KW-1185">Reference proteome</keyword>
<protein>
    <submittedName>
        <fullName evidence="2">O-succinylbenzoate synthase</fullName>
        <ecNumber evidence="2">4.2.1.113</ecNumber>
    </submittedName>
</protein>
<dbReference type="RefSeq" id="WP_184980469.1">
    <property type="nucleotide sequence ID" value="NZ_JACHIU010000001.1"/>
</dbReference>
<dbReference type="InterPro" id="IPR029017">
    <property type="entry name" value="Enolase-like_N"/>
</dbReference>
<dbReference type="Proteomes" id="UP000555564">
    <property type="component" value="Unassembled WGS sequence"/>
</dbReference>